<dbReference type="InterPro" id="IPR036464">
    <property type="entry name" value="Rubisco_LSMT_subst-bd_sf"/>
</dbReference>
<proteinExistence type="predicted"/>
<dbReference type="Proteomes" id="UP000595140">
    <property type="component" value="Unassembled WGS sequence"/>
</dbReference>
<protein>
    <recommendedName>
        <fullName evidence="3">Rubisco LSMT substrate-binding domain-containing protein</fullName>
    </recommendedName>
</protein>
<evidence type="ECO:0000313" key="2">
    <source>
        <dbReference type="Proteomes" id="UP000595140"/>
    </source>
</evidence>
<gene>
    <name evidence="1" type="ORF">CCAM_LOCUS5829</name>
</gene>
<evidence type="ECO:0000313" key="1">
    <source>
        <dbReference type="EMBL" id="VFQ64053.1"/>
    </source>
</evidence>
<organism evidence="1 2">
    <name type="scientific">Cuscuta campestris</name>
    <dbReference type="NCBI Taxonomy" id="132261"/>
    <lineage>
        <taxon>Eukaryota</taxon>
        <taxon>Viridiplantae</taxon>
        <taxon>Streptophyta</taxon>
        <taxon>Embryophyta</taxon>
        <taxon>Tracheophyta</taxon>
        <taxon>Spermatophyta</taxon>
        <taxon>Magnoliopsida</taxon>
        <taxon>eudicotyledons</taxon>
        <taxon>Gunneridae</taxon>
        <taxon>Pentapetalae</taxon>
        <taxon>asterids</taxon>
        <taxon>lamiids</taxon>
        <taxon>Solanales</taxon>
        <taxon>Convolvulaceae</taxon>
        <taxon>Cuscuteae</taxon>
        <taxon>Cuscuta</taxon>
        <taxon>Cuscuta subgen. Grammica</taxon>
        <taxon>Cuscuta sect. Cleistogrammica</taxon>
    </lineage>
</organism>
<keyword evidence="2" id="KW-1185">Reference proteome</keyword>
<dbReference type="OrthoDB" id="1746651at2759"/>
<dbReference type="EMBL" id="OOIL02000368">
    <property type="protein sequence ID" value="VFQ64053.1"/>
    <property type="molecule type" value="Genomic_DNA"/>
</dbReference>
<sequence>MEIDKCSANDAAQADAPNILLNLELPTNDLWFKKKKKLLEDIGFNPSGPVCLQSFATADQLKTALTVILQRARIINLDELELYFGGDNLNNLVGFNSSRNELEALRLVLAAIDEAIPSSEHATAVALLDLRQATVDLLCEFSIKIREDTRICAEKRIEKENSLLQWGESNEPNPTPWLSYTHPRLSPHSPYLP</sequence>
<reference evidence="1 2" key="1">
    <citation type="submission" date="2018-04" db="EMBL/GenBank/DDBJ databases">
        <authorList>
            <person name="Vogel A."/>
        </authorList>
    </citation>
    <scope>NUCLEOTIDE SEQUENCE [LARGE SCALE GENOMIC DNA]</scope>
</reference>
<dbReference type="AlphaFoldDB" id="A0A484KE11"/>
<evidence type="ECO:0008006" key="3">
    <source>
        <dbReference type="Google" id="ProtNLM"/>
    </source>
</evidence>
<accession>A0A484KE11</accession>
<dbReference type="Gene3D" id="3.90.1420.10">
    <property type="entry name" value="Rubisco LSMT, substrate-binding domain"/>
    <property type="match status" value="1"/>
</dbReference>
<name>A0A484KE11_9ASTE</name>